<accession>K3U8E3</accession>
<evidence type="ECO:0000313" key="3">
    <source>
        <dbReference type="Proteomes" id="UP000007978"/>
    </source>
</evidence>
<dbReference type="HOGENOM" id="CLU_2026874_0_0_1"/>
<feature type="compositionally biased region" description="Polar residues" evidence="1">
    <location>
        <begin position="1"/>
        <end position="21"/>
    </location>
</feature>
<dbReference type="Proteomes" id="UP000007978">
    <property type="component" value="Chromosome 3"/>
</dbReference>
<dbReference type="EMBL" id="AFNW01000634">
    <property type="protein sequence ID" value="EKJ67486.1"/>
    <property type="molecule type" value="Genomic_DNA"/>
</dbReference>
<evidence type="ECO:0000256" key="1">
    <source>
        <dbReference type="SAM" id="MobiDB-lite"/>
    </source>
</evidence>
<proteinExistence type="predicted"/>
<gene>
    <name evidence="2" type="ORF">FPSE_12301</name>
</gene>
<keyword evidence="3" id="KW-1185">Reference proteome</keyword>
<dbReference type="GeneID" id="20370918"/>
<evidence type="ECO:0000313" key="2">
    <source>
        <dbReference type="EMBL" id="EKJ67486.1"/>
    </source>
</evidence>
<organism evidence="2 3">
    <name type="scientific">Fusarium pseudograminearum (strain CS3096)</name>
    <name type="common">Wheat and barley crown-rot fungus</name>
    <dbReference type="NCBI Taxonomy" id="1028729"/>
    <lineage>
        <taxon>Eukaryota</taxon>
        <taxon>Fungi</taxon>
        <taxon>Dikarya</taxon>
        <taxon>Ascomycota</taxon>
        <taxon>Pezizomycotina</taxon>
        <taxon>Sordariomycetes</taxon>
        <taxon>Hypocreomycetidae</taxon>
        <taxon>Hypocreales</taxon>
        <taxon>Nectriaceae</taxon>
        <taxon>Fusarium</taxon>
    </lineage>
</organism>
<dbReference type="AlphaFoldDB" id="K3U8E3"/>
<dbReference type="RefSeq" id="XP_009263693.1">
    <property type="nucleotide sequence ID" value="XM_009265418.1"/>
</dbReference>
<comment type="caution">
    <text evidence="2">The sequence shown here is derived from an EMBL/GenBank/DDBJ whole genome shotgun (WGS) entry which is preliminary data.</text>
</comment>
<dbReference type="OrthoDB" id="5017816at2759"/>
<reference evidence="2 3" key="1">
    <citation type="journal article" date="2012" name="PLoS Pathog.">
        <title>Comparative pathogenomics reveals horizontally acquired novel virulence genes in fungi infecting cereal hosts.</title>
        <authorList>
            <person name="Gardiner D.M."/>
            <person name="McDonald M.C."/>
            <person name="Covarelli L."/>
            <person name="Solomon P.S."/>
            <person name="Rusu A.G."/>
            <person name="Marshall M."/>
            <person name="Kazan K."/>
            <person name="Chakraborty S."/>
            <person name="McDonald B.A."/>
            <person name="Manners J.M."/>
        </authorList>
    </citation>
    <scope>NUCLEOTIDE SEQUENCE [LARGE SCALE GENOMIC DNA]</scope>
    <source>
        <strain evidence="2 3">CS3096</strain>
    </source>
</reference>
<name>K3U8E3_FUSPC</name>
<feature type="region of interest" description="Disordered" evidence="1">
    <location>
        <begin position="86"/>
        <end position="122"/>
    </location>
</feature>
<dbReference type="KEGG" id="fpu:FPSE_12301"/>
<feature type="region of interest" description="Disordered" evidence="1">
    <location>
        <begin position="1"/>
        <end position="70"/>
    </location>
</feature>
<protein>
    <submittedName>
        <fullName evidence="2">Uncharacterized protein</fullName>
    </submittedName>
</protein>
<sequence length="122" mass="13597">MDTPKPNNTEPMRTRENSATSTHHRQVVAETLSGNTPTASTETLGRNRANADGIVTGGTKLTKPRFETNDQDSRMSNWLWNVDRPWEGLKQSNSPDSKIVQDKTENNVMAQDKQGAMTPSRK</sequence>
<feature type="compositionally biased region" description="Polar residues" evidence="1">
    <location>
        <begin position="32"/>
        <end position="44"/>
    </location>
</feature>